<evidence type="ECO:0000256" key="1">
    <source>
        <dbReference type="ARBA" id="ARBA00002689"/>
    </source>
</evidence>
<dbReference type="AlphaFoldDB" id="A0A439DCJ2"/>
<dbReference type="Proteomes" id="UP000286045">
    <property type="component" value="Unassembled WGS sequence"/>
</dbReference>
<feature type="region of interest" description="Disordered" evidence="12">
    <location>
        <begin position="115"/>
        <end position="151"/>
    </location>
</feature>
<keyword evidence="11" id="KW-0999">Mitochondrion inner membrane</keyword>
<feature type="compositionally biased region" description="Basic and acidic residues" evidence="12">
    <location>
        <begin position="159"/>
        <end position="175"/>
    </location>
</feature>
<gene>
    <name evidence="13" type="ORF">EKO27_g2999</name>
</gene>
<keyword evidence="8 11" id="KW-0472">Membrane</keyword>
<sequence>MGFTTGFTGGVTLTLGIAYLTLLTHQRNREQQAAILRQQTYLLSSVIDPLPPVLPPTRAETAAAERANFTEAAKDRWNSEIEHAVRWAQTKDWSEVREGVETAISRLWARGLGEAQEGAGRGEERAAAAARDLSRKAKGEAREKSDSVAGAAKSAYADAKARGSEVEKKTEKGAEQAKSTVFGAIGKGIERGQEILGKTKSAIVGVEEKVEPTLSPVDKALQQRYETPNGLDQTVEEALAARYVPIDQKDNTNLKAL</sequence>
<evidence type="ECO:0000256" key="6">
    <source>
        <dbReference type="ARBA" id="ARBA00022989"/>
    </source>
</evidence>
<evidence type="ECO:0000256" key="11">
    <source>
        <dbReference type="RuleBase" id="RU363010"/>
    </source>
</evidence>
<evidence type="ECO:0000256" key="2">
    <source>
        <dbReference type="ARBA" id="ARBA00004370"/>
    </source>
</evidence>
<dbReference type="InterPro" id="IPR031463">
    <property type="entry name" value="Mic12"/>
</dbReference>
<dbReference type="EMBL" id="RYZI01000060">
    <property type="protein sequence ID" value="RWA12113.1"/>
    <property type="molecule type" value="Genomic_DNA"/>
</dbReference>
<reference evidence="13 14" key="1">
    <citation type="submission" date="2018-12" db="EMBL/GenBank/DDBJ databases">
        <title>Draft genome sequence of Xylaria grammica IHI A82.</title>
        <authorList>
            <person name="Buettner E."/>
            <person name="Kellner H."/>
        </authorList>
    </citation>
    <scope>NUCLEOTIDE SEQUENCE [LARGE SCALE GENOMIC DNA]</scope>
    <source>
        <strain evidence="13 14">IHI A82</strain>
    </source>
</reference>
<evidence type="ECO:0000256" key="12">
    <source>
        <dbReference type="SAM" id="MobiDB-lite"/>
    </source>
</evidence>
<proteinExistence type="inferred from homology"/>
<feature type="compositionally biased region" description="Basic and acidic residues" evidence="12">
    <location>
        <begin position="120"/>
        <end position="146"/>
    </location>
</feature>
<dbReference type="GO" id="GO:0042407">
    <property type="term" value="P:cristae formation"/>
    <property type="evidence" value="ECO:0007669"/>
    <property type="project" value="InterPro"/>
</dbReference>
<protein>
    <recommendedName>
        <fullName evidence="4 11">MICOS complex subunit MIC12</fullName>
    </recommendedName>
    <alternativeName>
        <fullName evidence="10 11">Altered inheritance of mitochondria protein 5, mitochondrial</fullName>
    </alternativeName>
    <alternativeName>
        <fullName evidence="9 11">Found in mitochondrial proteome protein 51</fullName>
    </alternativeName>
</protein>
<comment type="function">
    <text evidence="1 11">Component of the MICOS complex, a large protein complex of the mitochondrial inner membrane that plays crucial roles in the maintenance of crista junctions, inner membrane architecture, and formation of contact sites to the outer membrane.</text>
</comment>
<comment type="subcellular location">
    <subcellularLocation>
        <location evidence="2">Membrane</location>
    </subcellularLocation>
    <subcellularLocation>
        <location evidence="11">Mitochondrion inner membrane</location>
        <topology evidence="11">Single-pass membrane protein</topology>
    </subcellularLocation>
</comment>
<comment type="similarity">
    <text evidence="3 11">Belongs to the MICOS complex subunit Mic12 family.</text>
</comment>
<evidence type="ECO:0000256" key="8">
    <source>
        <dbReference type="ARBA" id="ARBA00023136"/>
    </source>
</evidence>
<evidence type="ECO:0000313" key="13">
    <source>
        <dbReference type="EMBL" id="RWA12113.1"/>
    </source>
</evidence>
<keyword evidence="5 11" id="KW-0812">Transmembrane</keyword>
<evidence type="ECO:0000256" key="7">
    <source>
        <dbReference type="ARBA" id="ARBA00023128"/>
    </source>
</evidence>
<keyword evidence="7 11" id="KW-0496">Mitochondrion</keyword>
<dbReference type="Pfam" id="PF17050">
    <property type="entry name" value="AIM5"/>
    <property type="match status" value="1"/>
</dbReference>
<comment type="subunit">
    <text evidence="11">Component of the mitochondrial contact site and cristae organizing system (MICOS) complex.</text>
</comment>
<feature type="transmembrane region" description="Helical" evidence="11">
    <location>
        <begin position="6"/>
        <end position="23"/>
    </location>
</feature>
<feature type="region of interest" description="Disordered" evidence="12">
    <location>
        <begin position="156"/>
        <end position="175"/>
    </location>
</feature>
<evidence type="ECO:0000256" key="4">
    <source>
        <dbReference type="ARBA" id="ARBA00018170"/>
    </source>
</evidence>
<evidence type="ECO:0000256" key="9">
    <source>
        <dbReference type="ARBA" id="ARBA00032159"/>
    </source>
</evidence>
<keyword evidence="14" id="KW-1185">Reference proteome</keyword>
<evidence type="ECO:0000313" key="14">
    <source>
        <dbReference type="Proteomes" id="UP000286045"/>
    </source>
</evidence>
<comment type="caution">
    <text evidence="13">The sequence shown here is derived from an EMBL/GenBank/DDBJ whole genome shotgun (WGS) entry which is preliminary data.</text>
</comment>
<accession>A0A439DCJ2</accession>
<evidence type="ECO:0000256" key="5">
    <source>
        <dbReference type="ARBA" id="ARBA00022692"/>
    </source>
</evidence>
<dbReference type="GO" id="GO:0044284">
    <property type="term" value="C:mitochondrial crista junction"/>
    <property type="evidence" value="ECO:0007669"/>
    <property type="project" value="InterPro"/>
</dbReference>
<evidence type="ECO:0000256" key="10">
    <source>
        <dbReference type="ARBA" id="ARBA00032985"/>
    </source>
</evidence>
<evidence type="ECO:0000256" key="3">
    <source>
        <dbReference type="ARBA" id="ARBA00009188"/>
    </source>
</evidence>
<keyword evidence="6 11" id="KW-1133">Transmembrane helix</keyword>
<dbReference type="GO" id="GO:0061617">
    <property type="term" value="C:MICOS complex"/>
    <property type="evidence" value="ECO:0007669"/>
    <property type="project" value="UniProtKB-UniRule"/>
</dbReference>
<name>A0A439DCJ2_9PEZI</name>
<organism evidence="13 14">
    <name type="scientific">Xylaria grammica</name>
    <dbReference type="NCBI Taxonomy" id="363999"/>
    <lineage>
        <taxon>Eukaryota</taxon>
        <taxon>Fungi</taxon>
        <taxon>Dikarya</taxon>
        <taxon>Ascomycota</taxon>
        <taxon>Pezizomycotina</taxon>
        <taxon>Sordariomycetes</taxon>
        <taxon>Xylariomycetidae</taxon>
        <taxon>Xylariales</taxon>
        <taxon>Xylariaceae</taxon>
        <taxon>Xylaria</taxon>
    </lineage>
</organism>